<gene>
    <name evidence="2" type="ORF">LAESUDRAFT_344351</name>
</gene>
<dbReference type="AlphaFoldDB" id="A0A165GQR6"/>
<name>A0A165GQR6_9APHY</name>
<evidence type="ECO:0000313" key="3">
    <source>
        <dbReference type="Proteomes" id="UP000076871"/>
    </source>
</evidence>
<protein>
    <submittedName>
        <fullName evidence="2">Uncharacterized protein</fullName>
    </submittedName>
</protein>
<feature type="compositionally biased region" description="Polar residues" evidence="1">
    <location>
        <begin position="37"/>
        <end position="53"/>
    </location>
</feature>
<dbReference type="Proteomes" id="UP000076871">
    <property type="component" value="Unassembled WGS sequence"/>
</dbReference>
<dbReference type="EMBL" id="KV427608">
    <property type="protein sequence ID" value="KZT10676.1"/>
    <property type="molecule type" value="Genomic_DNA"/>
</dbReference>
<feature type="region of interest" description="Disordered" evidence="1">
    <location>
        <begin position="102"/>
        <end position="125"/>
    </location>
</feature>
<proteinExistence type="predicted"/>
<evidence type="ECO:0000313" key="2">
    <source>
        <dbReference type="EMBL" id="KZT10676.1"/>
    </source>
</evidence>
<keyword evidence="3" id="KW-1185">Reference proteome</keyword>
<feature type="region of interest" description="Disordered" evidence="1">
    <location>
        <begin position="1"/>
        <end position="20"/>
    </location>
</feature>
<sequence>MQEPDLEAARQFEIGDEDLHVADKEFDEHEKRMTGATFESTWSQGSYRSSTTLRHTEPPLPKWDTSAPVPTLMLASRDSTHTRSVSDSSTMVADEVARGLSEVVLSPPSRPSKGAPVRPPRPPSLAMSVTRYYFEA</sequence>
<feature type="region of interest" description="Disordered" evidence="1">
    <location>
        <begin position="28"/>
        <end position="67"/>
    </location>
</feature>
<evidence type="ECO:0000256" key="1">
    <source>
        <dbReference type="SAM" id="MobiDB-lite"/>
    </source>
</evidence>
<organism evidence="2 3">
    <name type="scientific">Laetiporus sulphureus 93-53</name>
    <dbReference type="NCBI Taxonomy" id="1314785"/>
    <lineage>
        <taxon>Eukaryota</taxon>
        <taxon>Fungi</taxon>
        <taxon>Dikarya</taxon>
        <taxon>Basidiomycota</taxon>
        <taxon>Agaricomycotina</taxon>
        <taxon>Agaricomycetes</taxon>
        <taxon>Polyporales</taxon>
        <taxon>Laetiporus</taxon>
    </lineage>
</organism>
<dbReference type="GeneID" id="63819130"/>
<accession>A0A165GQR6</accession>
<dbReference type="InParanoid" id="A0A165GQR6"/>
<dbReference type="RefSeq" id="XP_040768416.1">
    <property type="nucleotide sequence ID" value="XM_040902099.1"/>
</dbReference>
<reference evidence="2 3" key="1">
    <citation type="journal article" date="2016" name="Mol. Biol. Evol.">
        <title>Comparative Genomics of Early-Diverging Mushroom-Forming Fungi Provides Insights into the Origins of Lignocellulose Decay Capabilities.</title>
        <authorList>
            <person name="Nagy L.G."/>
            <person name="Riley R."/>
            <person name="Tritt A."/>
            <person name="Adam C."/>
            <person name="Daum C."/>
            <person name="Floudas D."/>
            <person name="Sun H."/>
            <person name="Yadav J.S."/>
            <person name="Pangilinan J."/>
            <person name="Larsson K.H."/>
            <person name="Matsuura K."/>
            <person name="Barry K."/>
            <person name="Labutti K."/>
            <person name="Kuo R."/>
            <person name="Ohm R.A."/>
            <person name="Bhattacharya S.S."/>
            <person name="Shirouzu T."/>
            <person name="Yoshinaga Y."/>
            <person name="Martin F.M."/>
            <person name="Grigoriev I.V."/>
            <person name="Hibbett D.S."/>
        </authorList>
    </citation>
    <scope>NUCLEOTIDE SEQUENCE [LARGE SCALE GENOMIC DNA]</scope>
    <source>
        <strain evidence="2 3">93-53</strain>
    </source>
</reference>